<dbReference type="GO" id="GO:0012505">
    <property type="term" value="C:endomembrane system"/>
    <property type="evidence" value="ECO:0007669"/>
    <property type="project" value="TreeGrafter"/>
</dbReference>
<dbReference type="OrthoDB" id="75754at2759"/>
<keyword evidence="5" id="KW-0812">Transmembrane</keyword>
<accession>A0A9P0HCB4</accession>
<evidence type="ECO:0000313" key="7">
    <source>
        <dbReference type="EMBL" id="CAH1399350.1"/>
    </source>
</evidence>
<dbReference type="Pfam" id="PF14523">
    <property type="entry name" value="Syntaxin_2"/>
    <property type="match status" value="1"/>
</dbReference>
<proteinExistence type="inferred from homology"/>
<dbReference type="SMART" id="SM00397">
    <property type="entry name" value="t_SNARE"/>
    <property type="match status" value="1"/>
</dbReference>
<dbReference type="CDD" id="cd15847">
    <property type="entry name" value="SNARE_syntaxin7_like"/>
    <property type="match status" value="1"/>
</dbReference>
<dbReference type="SUPFAM" id="SSF47661">
    <property type="entry name" value="t-snare proteins"/>
    <property type="match status" value="1"/>
</dbReference>
<keyword evidence="3" id="KW-0813">Transport</keyword>
<dbReference type="GO" id="GO:0048278">
    <property type="term" value="P:vesicle docking"/>
    <property type="evidence" value="ECO:0007669"/>
    <property type="project" value="TreeGrafter"/>
</dbReference>
<dbReference type="Pfam" id="PF05739">
    <property type="entry name" value="SNARE"/>
    <property type="match status" value="1"/>
</dbReference>
<evidence type="ECO:0000259" key="6">
    <source>
        <dbReference type="PROSITE" id="PS50192"/>
    </source>
</evidence>
<feature type="domain" description="T-SNARE coiled-coil homology" evidence="6">
    <location>
        <begin position="182"/>
        <end position="244"/>
    </location>
</feature>
<evidence type="ECO:0000256" key="4">
    <source>
        <dbReference type="RuleBase" id="RU003858"/>
    </source>
</evidence>
<keyword evidence="5" id="KW-1133">Transmembrane helix</keyword>
<evidence type="ECO:0000256" key="2">
    <source>
        <dbReference type="ARBA" id="ARBA00009063"/>
    </source>
</evidence>
<gene>
    <name evidence="7" type="ORF">NEZAVI_LOCUS8816</name>
</gene>
<dbReference type="PANTHER" id="PTHR19957:SF38">
    <property type="entry name" value="LD27581P"/>
    <property type="match status" value="1"/>
</dbReference>
<evidence type="ECO:0000313" key="8">
    <source>
        <dbReference type="Proteomes" id="UP001152798"/>
    </source>
</evidence>
<dbReference type="InterPro" id="IPR045242">
    <property type="entry name" value="Syntaxin"/>
</dbReference>
<dbReference type="AlphaFoldDB" id="A0A9P0HCB4"/>
<evidence type="ECO:0000256" key="5">
    <source>
        <dbReference type="SAM" id="Phobius"/>
    </source>
</evidence>
<dbReference type="PANTHER" id="PTHR19957">
    <property type="entry name" value="SYNTAXIN"/>
    <property type="match status" value="1"/>
</dbReference>
<keyword evidence="8" id="KW-1185">Reference proteome</keyword>
<dbReference type="Proteomes" id="UP001152798">
    <property type="component" value="Chromosome 4"/>
</dbReference>
<comment type="similarity">
    <text evidence="2 4">Belongs to the syntaxin family.</text>
</comment>
<dbReference type="Gene3D" id="1.20.58.70">
    <property type="match status" value="1"/>
</dbReference>
<dbReference type="PROSITE" id="PS50192">
    <property type="entry name" value="T_SNARE"/>
    <property type="match status" value="1"/>
</dbReference>
<dbReference type="InterPro" id="IPR006011">
    <property type="entry name" value="Syntaxin_N"/>
</dbReference>
<dbReference type="InterPro" id="IPR010989">
    <property type="entry name" value="SNARE"/>
</dbReference>
<evidence type="ECO:0000256" key="1">
    <source>
        <dbReference type="ARBA" id="ARBA00004211"/>
    </source>
</evidence>
<name>A0A9P0HCB4_NEZVI</name>
<protein>
    <recommendedName>
        <fullName evidence="6">t-SNARE coiled-coil homology domain-containing protein</fullName>
    </recommendedName>
</protein>
<dbReference type="Gene3D" id="1.20.5.110">
    <property type="match status" value="1"/>
</dbReference>
<sequence length="279" mass="31126">MMSEGLANTSRQQKNYGSTTERVPNVAIAGVKFSPTELFELTDKIASNIYSINTRRKDLEQNLKTIGTPKDCQDLRVKIHSKLVSANEVVDQTTKDLNKLTGIVKKKDKQQKLQVEILMNNFKDAVKLYSKTQKQVAEKMKTHLLPSEHAILDDISQGKVSNGSQADPNLQKVIANQMEFEQGLLLEREQRIQNIESCILDINQIMNELGAMVNQQADDINSIENAIESAYGAVEDGHSELEKAAMYQSRRRKKTCILLGISVTAGIILALIIALSLSR</sequence>
<dbReference type="EMBL" id="OV725080">
    <property type="protein sequence ID" value="CAH1399350.1"/>
    <property type="molecule type" value="Genomic_DNA"/>
</dbReference>
<evidence type="ECO:0000256" key="3">
    <source>
        <dbReference type="ARBA" id="ARBA00022775"/>
    </source>
</evidence>
<feature type="transmembrane region" description="Helical" evidence="5">
    <location>
        <begin position="256"/>
        <end position="277"/>
    </location>
</feature>
<dbReference type="InterPro" id="IPR000727">
    <property type="entry name" value="T_SNARE_dom"/>
</dbReference>
<dbReference type="GO" id="GO:0006886">
    <property type="term" value="P:intracellular protein transport"/>
    <property type="evidence" value="ECO:0007669"/>
    <property type="project" value="InterPro"/>
</dbReference>
<dbReference type="GO" id="GO:0005484">
    <property type="term" value="F:SNAP receptor activity"/>
    <property type="evidence" value="ECO:0007669"/>
    <property type="project" value="InterPro"/>
</dbReference>
<dbReference type="SMART" id="SM00503">
    <property type="entry name" value="SynN"/>
    <property type="match status" value="1"/>
</dbReference>
<dbReference type="PROSITE" id="PS00914">
    <property type="entry name" value="SYNTAXIN"/>
    <property type="match status" value="1"/>
</dbReference>
<dbReference type="GO" id="GO:0000149">
    <property type="term" value="F:SNARE binding"/>
    <property type="evidence" value="ECO:0007669"/>
    <property type="project" value="TreeGrafter"/>
</dbReference>
<comment type="subcellular location">
    <subcellularLocation>
        <location evidence="1">Membrane</location>
        <topology evidence="1">Single-pass type IV membrane protein</topology>
    </subcellularLocation>
</comment>
<keyword evidence="5" id="KW-0472">Membrane</keyword>
<dbReference type="InterPro" id="IPR006012">
    <property type="entry name" value="Syntaxin/epimorphin_CS"/>
</dbReference>
<organism evidence="7 8">
    <name type="scientific">Nezara viridula</name>
    <name type="common">Southern green stink bug</name>
    <name type="synonym">Cimex viridulus</name>
    <dbReference type="NCBI Taxonomy" id="85310"/>
    <lineage>
        <taxon>Eukaryota</taxon>
        <taxon>Metazoa</taxon>
        <taxon>Ecdysozoa</taxon>
        <taxon>Arthropoda</taxon>
        <taxon>Hexapoda</taxon>
        <taxon>Insecta</taxon>
        <taxon>Pterygota</taxon>
        <taxon>Neoptera</taxon>
        <taxon>Paraneoptera</taxon>
        <taxon>Hemiptera</taxon>
        <taxon>Heteroptera</taxon>
        <taxon>Panheteroptera</taxon>
        <taxon>Pentatomomorpha</taxon>
        <taxon>Pentatomoidea</taxon>
        <taxon>Pentatomidae</taxon>
        <taxon>Pentatominae</taxon>
        <taxon>Nezara</taxon>
    </lineage>
</organism>
<dbReference type="GO" id="GO:0031201">
    <property type="term" value="C:SNARE complex"/>
    <property type="evidence" value="ECO:0007669"/>
    <property type="project" value="TreeGrafter"/>
</dbReference>
<keyword evidence="3" id="KW-0532">Neurotransmitter transport</keyword>
<dbReference type="GO" id="GO:0006906">
    <property type="term" value="P:vesicle fusion"/>
    <property type="evidence" value="ECO:0007669"/>
    <property type="project" value="TreeGrafter"/>
</dbReference>
<dbReference type="GO" id="GO:0006836">
    <property type="term" value="P:neurotransmitter transport"/>
    <property type="evidence" value="ECO:0007669"/>
    <property type="project" value="UniProtKB-KW"/>
</dbReference>
<reference evidence="7" key="1">
    <citation type="submission" date="2022-01" db="EMBL/GenBank/DDBJ databases">
        <authorList>
            <person name="King R."/>
        </authorList>
    </citation>
    <scope>NUCLEOTIDE SEQUENCE</scope>
</reference>